<evidence type="ECO:0000256" key="1">
    <source>
        <dbReference type="SAM" id="MobiDB-lite"/>
    </source>
</evidence>
<protein>
    <submittedName>
        <fullName evidence="2">Uncharacterized protein</fullName>
    </submittedName>
</protein>
<evidence type="ECO:0000313" key="2">
    <source>
        <dbReference type="EMBL" id="SHG08982.1"/>
    </source>
</evidence>
<name>A0A1M5GZX0_9ACTN</name>
<dbReference type="EMBL" id="FQVU01000002">
    <property type="protein sequence ID" value="SHG08982.1"/>
    <property type="molecule type" value="Genomic_DNA"/>
</dbReference>
<organism evidence="2 3">
    <name type="scientific">Jatrophihabitans endophyticus</name>
    <dbReference type="NCBI Taxonomy" id="1206085"/>
    <lineage>
        <taxon>Bacteria</taxon>
        <taxon>Bacillati</taxon>
        <taxon>Actinomycetota</taxon>
        <taxon>Actinomycetes</taxon>
        <taxon>Jatrophihabitantales</taxon>
        <taxon>Jatrophihabitantaceae</taxon>
        <taxon>Jatrophihabitans</taxon>
    </lineage>
</organism>
<accession>A0A1M5GZX0</accession>
<keyword evidence="3" id="KW-1185">Reference proteome</keyword>
<reference evidence="2 3" key="1">
    <citation type="submission" date="2016-11" db="EMBL/GenBank/DDBJ databases">
        <authorList>
            <person name="Jaros S."/>
            <person name="Januszkiewicz K."/>
            <person name="Wedrychowicz H."/>
        </authorList>
    </citation>
    <scope>NUCLEOTIDE SEQUENCE [LARGE SCALE GENOMIC DNA]</scope>
    <source>
        <strain evidence="2 3">DSM 45627</strain>
    </source>
</reference>
<gene>
    <name evidence="2" type="ORF">SAMN05443575_1339</name>
</gene>
<evidence type="ECO:0000313" key="3">
    <source>
        <dbReference type="Proteomes" id="UP000186132"/>
    </source>
</evidence>
<sequence>MSGDMATGRDPQGLGDAPSDRPLVPRGTGERAVTQTVPARLAPAYGDLRGLAAVYHLGGLVNALDEVAKRRGETRLPATARMAGWALGLLLDELGLTEPGDVERRLLADVWRGAE</sequence>
<feature type="region of interest" description="Disordered" evidence="1">
    <location>
        <begin position="1"/>
        <end position="35"/>
    </location>
</feature>
<dbReference type="STRING" id="1206085.SAMN05443575_1339"/>
<dbReference type="Proteomes" id="UP000186132">
    <property type="component" value="Unassembled WGS sequence"/>
</dbReference>
<proteinExistence type="predicted"/>
<dbReference type="AlphaFoldDB" id="A0A1M5GZX0"/>